<dbReference type="InterPro" id="IPR036452">
    <property type="entry name" value="Ribo_hydro-like"/>
</dbReference>
<comment type="caution">
    <text evidence="4">The sequence shown here is derived from an EMBL/GenBank/DDBJ whole genome shotgun (WGS) entry which is preliminary data.</text>
</comment>
<dbReference type="Pfam" id="PF01156">
    <property type="entry name" value="IU_nuc_hydro"/>
    <property type="match status" value="1"/>
</dbReference>
<keyword evidence="5" id="KW-1185">Reference proteome</keyword>
<dbReference type="InterPro" id="IPR001910">
    <property type="entry name" value="Inosine/uridine_hydrolase_dom"/>
</dbReference>
<proteinExistence type="predicted"/>
<dbReference type="GO" id="GO:0008477">
    <property type="term" value="F:purine nucleosidase activity"/>
    <property type="evidence" value="ECO:0007669"/>
    <property type="project" value="UniProtKB-EC"/>
</dbReference>
<dbReference type="RefSeq" id="WP_307361671.1">
    <property type="nucleotide sequence ID" value="NZ_JAUSXK010000001.1"/>
</dbReference>
<dbReference type="Proteomes" id="UP001239085">
    <property type="component" value="Unassembled WGS sequence"/>
</dbReference>
<dbReference type="EC" id="3.2.2.1" evidence="4"/>
<evidence type="ECO:0000256" key="1">
    <source>
        <dbReference type="ARBA" id="ARBA00022801"/>
    </source>
</evidence>
<reference evidence="4 5" key="1">
    <citation type="submission" date="2023-07" db="EMBL/GenBank/DDBJ databases">
        <title>Comparative genomics of wheat-associated soil bacteria to identify genetic determinants of phenazine resistance.</title>
        <authorList>
            <person name="Mouncey N."/>
        </authorList>
    </citation>
    <scope>NUCLEOTIDE SEQUENCE [LARGE SCALE GENOMIC DNA]</scope>
    <source>
        <strain evidence="4 5">W2I7</strain>
    </source>
</reference>
<dbReference type="InterPro" id="IPR023186">
    <property type="entry name" value="IUNH"/>
</dbReference>
<evidence type="ECO:0000259" key="3">
    <source>
        <dbReference type="Pfam" id="PF01156"/>
    </source>
</evidence>
<name>A0ABU0PA38_9MICO</name>
<feature type="domain" description="Inosine/uridine-preferring nucleoside hydrolase" evidence="3">
    <location>
        <begin position="11"/>
        <end position="259"/>
    </location>
</feature>
<dbReference type="Gene3D" id="3.90.245.10">
    <property type="entry name" value="Ribonucleoside hydrolase-like"/>
    <property type="match status" value="1"/>
</dbReference>
<evidence type="ECO:0000313" key="5">
    <source>
        <dbReference type="Proteomes" id="UP001239085"/>
    </source>
</evidence>
<evidence type="ECO:0000313" key="4">
    <source>
        <dbReference type="EMBL" id="MDQ0644195.1"/>
    </source>
</evidence>
<organism evidence="4 5">
    <name type="scientific">Microbacterium murale</name>
    <dbReference type="NCBI Taxonomy" id="1081040"/>
    <lineage>
        <taxon>Bacteria</taxon>
        <taxon>Bacillati</taxon>
        <taxon>Actinomycetota</taxon>
        <taxon>Actinomycetes</taxon>
        <taxon>Micrococcales</taxon>
        <taxon>Microbacteriaceae</taxon>
        <taxon>Microbacterium</taxon>
    </lineage>
</organism>
<dbReference type="SUPFAM" id="SSF53590">
    <property type="entry name" value="Nucleoside hydrolase"/>
    <property type="match status" value="1"/>
</dbReference>
<dbReference type="EMBL" id="JAUSXK010000001">
    <property type="protein sequence ID" value="MDQ0644195.1"/>
    <property type="molecule type" value="Genomic_DNA"/>
</dbReference>
<gene>
    <name evidence="4" type="ORF">QFZ46_002355</name>
</gene>
<evidence type="ECO:0000256" key="2">
    <source>
        <dbReference type="ARBA" id="ARBA00023295"/>
    </source>
</evidence>
<sequence>MINDDRRTRRVIINSDVKNEADDQFAVVHALLSPTLDVRGIIPAHFGTHRIADSSTASREELDLLLRLLDLEHEVPTADGAPHALVDEQTPIDSAGARLIIEEARRPDAGPLFIAFLGPLTDMASALLLAPDIAETDTTVIWIGGPPYGDLVSMGSWPEFNLKNDIASANVVFDSGIRLWQVPSNIYRLVNVGYAELEARVEPHGELGRYLAQQVVDFNTEYHRVAIESRSLGDSPAIGLMLEPFSGVMRRQGGVRFTADGHYELADPTREILVVENIDVRFLLEDIFAKIAKHQRG</sequence>
<dbReference type="PANTHER" id="PTHR12304">
    <property type="entry name" value="INOSINE-URIDINE PREFERRING NUCLEOSIDE HYDROLASE"/>
    <property type="match status" value="1"/>
</dbReference>
<dbReference type="PANTHER" id="PTHR12304:SF4">
    <property type="entry name" value="URIDINE NUCLEOSIDASE"/>
    <property type="match status" value="1"/>
</dbReference>
<keyword evidence="2 4" id="KW-0326">Glycosidase</keyword>
<keyword evidence="1 4" id="KW-0378">Hydrolase</keyword>
<accession>A0ABU0PA38</accession>
<protein>
    <submittedName>
        <fullName evidence="4">Purine nucleosidase</fullName>
        <ecNumber evidence="4">3.2.2.1</ecNumber>
    </submittedName>
</protein>